<evidence type="ECO:0000256" key="7">
    <source>
        <dbReference type="ARBA" id="ARBA00022801"/>
    </source>
</evidence>
<evidence type="ECO:0000256" key="9">
    <source>
        <dbReference type="HAMAP-Rule" id="MF_00009"/>
    </source>
</evidence>
<comment type="caution">
    <text evidence="10">The sequence shown here is derived from an EMBL/GenBank/DDBJ whole genome shotgun (WGS) entry which is preliminary data.</text>
</comment>
<evidence type="ECO:0000256" key="3">
    <source>
        <dbReference type="ARBA" id="ARBA00022552"/>
    </source>
</evidence>
<reference evidence="11" key="1">
    <citation type="journal article" date="2019" name="Int. J. Syst. Evol. Microbiol.">
        <title>The Global Catalogue of Microorganisms (GCM) 10K type strain sequencing project: providing services to taxonomists for standard genome sequencing and annotation.</title>
        <authorList>
            <consortium name="The Broad Institute Genomics Platform"/>
            <consortium name="The Broad Institute Genome Sequencing Center for Infectious Disease"/>
            <person name="Wu L."/>
            <person name="Ma J."/>
        </authorList>
    </citation>
    <scope>NUCLEOTIDE SEQUENCE [LARGE SCALE GENOMIC DNA]</scope>
    <source>
        <strain evidence="11">KACC 11904</strain>
    </source>
</reference>
<comment type="similarity">
    <text evidence="1 9">Belongs to the endoribonuclease YbeY family.</text>
</comment>
<keyword evidence="3 9" id="KW-0698">rRNA processing</keyword>
<dbReference type="NCBIfam" id="TIGR00043">
    <property type="entry name" value="rRNA maturation RNase YbeY"/>
    <property type="match status" value="1"/>
</dbReference>
<keyword evidence="2 9" id="KW-0690">Ribosome biogenesis</keyword>
<evidence type="ECO:0000256" key="4">
    <source>
        <dbReference type="ARBA" id="ARBA00022722"/>
    </source>
</evidence>
<dbReference type="SUPFAM" id="SSF55486">
    <property type="entry name" value="Metalloproteases ('zincins'), catalytic domain"/>
    <property type="match status" value="1"/>
</dbReference>
<dbReference type="Gene3D" id="3.40.390.30">
    <property type="entry name" value="Metalloproteases ('zincins'), catalytic domain"/>
    <property type="match status" value="1"/>
</dbReference>
<dbReference type="PROSITE" id="PS01306">
    <property type="entry name" value="UPF0054"/>
    <property type="match status" value="1"/>
</dbReference>
<dbReference type="EMBL" id="JBHSMJ010000025">
    <property type="protein sequence ID" value="MFC5450240.1"/>
    <property type="molecule type" value="Genomic_DNA"/>
</dbReference>
<feature type="binding site" evidence="9">
    <location>
        <position position="150"/>
    </location>
    <ligand>
        <name>Zn(2+)</name>
        <dbReference type="ChEBI" id="CHEBI:29105"/>
        <note>catalytic</note>
    </ligand>
</feature>
<organism evidence="10 11">
    <name type="scientific">Paenibacillus aestuarii</name>
    <dbReference type="NCBI Taxonomy" id="516965"/>
    <lineage>
        <taxon>Bacteria</taxon>
        <taxon>Bacillati</taxon>
        <taxon>Bacillota</taxon>
        <taxon>Bacilli</taxon>
        <taxon>Bacillales</taxon>
        <taxon>Paenibacillaceae</taxon>
        <taxon>Paenibacillus</taxon>
    </lineage>
</organism>
<proteinExistence type="inferred from homology"/>
<comment type="subcellular location">
    <subcellularLocation>
        <location evidence="9">Cytoplasm</location>
    </subcellularLocation>
</comment>
<evidence type="ECO:0000256" key="1">
    <source>
        <dbReference type="ARBA" id="ARBA00010875"/>
    </source>
</evidence>
<dbReference type="Pfam" id="PF02130">
    <property type="entry name" value="YbeY"/>
    <property type="match status" value="1"/>
</dbReference>
<dbReference type="InterPro" id="IPR020549">
    <property type="entry name" value="YbeY_CS"/>
</dbReference>
<comment type="function">
    <text evidence="9">Single strand-specific metallo-endoribonuclease involved in late-stage 70S ribosome quality control and in maturation of the 3' terminus of the 16S rRNA.</text>
</comment>
<dbReference type="EC" id="3.1.-.-" evidence="9"/>
<feature type="binding site" evidence="9">
    <location>
        <position position="144"/>
    </location>
    <ligand>
        <name>Zn(2+)</name>
        <dbReference type="ChEBI" id="CHEBI:29105"/>
        <note>catalytic</note>
    </ligand>
</feature>
<comment type="cofactor">
    <cofactor evidence="9">
        <name>Zn(2+)</name>
        <dbReference type="ChEBI" id="CHEBI:29105"/>
    </cofactor>
    <text evidence="9">Binds 1 zinc ion.</text>
</comment>
<keyword evidence="5 9" id="KW-0479">Metal-binding</keyword>
<gene>
    <name evidence="9 10" type="primary">ybeY</name>
    <name evidence="10" type="ORF">ACFPOG_18485</name>
</gene>
<evidence type="ECO:0000256" key="2">
    <source>
        <dbReference type="ARBA" id="ARBA00022517"/>
    </source>
</evidence>
<keyword evidence="7 9" id="KW-0378">Hydrolase</keyword>
<protein>
    <recommendedName>
        <fullName evidence="9">Endoribonuclease YbeY</fullName>
        <ecNumber evidence="9">3.1.-.-</ecNumber>
    </recommendedName>
</protein>
<dbReference type="Proteomes" id="UP001596044">
    <property type="component" value="Unassembled WGS sequence"/>
</dbReference>
<keyword evidence="9" id="KW-0963">Cytoplasm</keyword>
<feature type="binding site" evidence="9">
    <location>
        <position position="140"/>
    </location>
    <ligand>
        <name>Zn(2+)</name>
        <dbReference type="ChEBI" id="CHEBI:29105"/>
        <note>catalytic</note>
    </ligand>
</feature>
<dbReference type="HAMAP" id="MF_00009">
    <property type="entry name" value="Endoribonucl_YbeY"/>
    <property type="match status" value="1"/>
</dbReference>
<evidence type="ECO:0000256" key="8">
    <source>
        <dbReference type="ARBA" id="ARBA00022833"/>
    </source>
</evidence>
<evidence type="ECO:0000256" key="5">
    <source>
        <dbReference type="ARBA" id="ARBA00022723"/>
    </source>
</evidence>
<dbReference type="InterPro" id="IPR023091">
    <property type="entry name" value="MetalPrtase_cat_dom_sf_prd"/>
</dbReference>
<dbReference type="InterPro" id="IPR002036">
    <property type="entry name" value="YbeY"/>
</dbReference>
<keyword evidence="6 9" id="KW-0255">Endonuclease</keyword>
<evidence type="ECO:0000313" key="10">
    <source>
        <dbReference type="EMBL" id="MFC5450240.1"/>
    </source>
</evidence>
<keyword evidence="8 9" id="KW-0862">Zinc</keyword>
<accession>A0ABW0KA36</accession>
<dbReference type="PANTHER" id="PTHR46986">
    <property type="entry name" value="ENDORIBONUCLEASE YBEY, CHLOROPLASTIC"/>
    <property type="match status" value="1"/>
</dbReference>
<keyword evidence="4 9" id="KW-0540">Nuclease</keyword>
<keyword evidence="11" id="KW-1185">Reference proteome</keyword>
<dbReference type="PANTHER" id="PTHR46986:SF1">
    <property type="entry name" value="ENDORIBONUCLEASE YBEY, CHLOROPLASTIC"/>
    <property type="match status" value="1"/>
</dbReference>
<evidence type="ECO:0000256" key="6">
    <source>
        <dbReference type="ARBA" id="ARBA00022759"/>
    </source>
</evidence>
<name>A0ABW0KA36_9BACL</name>
<dbReference type="RefSeq" id="WP_270885534.1">
    <property type="nucleotide sequence ID" value="NZ_JAQFVF010000089.1"/>
</dbReference>
<sequence length="174" mass="19746">MASVDLTLEWSSEQEVKEITPEFVSKLEELLRLAGELEGVEAGEVALTFVDDEAIHELNKQYRDIDKPTDVLSFAMSEFGEDEIEIHYEQDEEDAAEDDAEAESFIEPLGDIIISVPRAIAQAEDYGHSVERELGFLFVHGFLHLIGYDHETEEEEKVMFGKQEEILQKAGLIR</sequence>
<evidence type="ECO:0000313" key="11">
    <source>
        <dbReference type="Proteomes" id="UP001596044"/>
    </source>
</evidence>